<dbReference type="SMART" id="SM01024">
    <property type="entry name" value="BCS1_N"/>
    <property type="match status" value="1"/>
</dbReference>
<dbReference type="GO" id="GO:0034551">
    <property type="term" value="P:mitochondrial respiratory chain complex III assembly"/>
    <property type="evidence" value="ECO:0007669"/>
    <property type="project" value="UniProtKB-ARBA"/>
</dbReference>
<dbReference type="FunFam" id="3.40.50.300:FF:000768">
    <property type="entry name" value="Probable mitochondrial chaperone bcs1"/>
    <property type="match status" value="1"/>
</dbReference>
<accession>A0A553N698</accession>
<dbReference type="InterPro" id="IPR027417">
    <property type="entry name" value="P-loop_NTPase"/>
</dbReference>
<evidence type="ECO:0000256" key="1">
    <source>
        <dbReference type="ARBA" id="ARBA00004434"/>
    </source>
</evidence>
<evidence type="ECO:0000256" key="14">
    <source>
        <dbReference type="RuleBase" id="RU003651"/>
    </source>
</evidence>
<evidence type="ECO:0000256" key="12">
    <source>
        <dbReference type="ARBA" id="ARBA00032816"/>
    </source>
</evidence>
<keyword evidence="10" id="KW-0496">Mitochondrion</keyword>
<dbReference type="CDD" id="cd19510">
    <property type="entry name" value="RecA-like_BCS1"/>
    <property type="match status" value="1"/>
</dbReference>
<dbReference type="InterPro" id="IPR057495">
    <property type="entry name" value="AAA_lid_BCS1"/>
</dbReference>
<dbReference type="Pfam" id="PF00004">
    <property type="entry name" value="AAA"/>
    <property type="match status" value="1"/>
</dbReference>
<comment type="catalytic activity">
    <reaction evidence="13">
        <text>ATP + H2O = ADP + phosphate + H(+)</text>
        <dbReference type="Rhea" id="RHEA:13065"/>
        <dbReference type="ChEBI" id="CHEBI:15377"/>
        <dbReference type="ChEBI" id="CHEBI:15378"/>
        <dbReference type="ChEBI" id="CHEBI:30616"/>
        <dbReference type="ChEBI" id="CHEBI:43474"/>
        <dbReference type="ChEBI" id="CHEBI:456216"/>
    </reaction>
    <physiologicalReaction direction="left-to-right" evidence="13">
        <dbReference type="Rhea" id="RHEA:13066"/>
    </physiologicalReaction>
</comment>
<comment type="caution">
    <text evidence="17">The sequence shown here is derived from an EMBL/GenBank/DDBJ whole genome shotgun (WGS) entry which is preliminary data.</text>
</comment>
<dbReference type="EMBL" id="VCGU01000459">
    <property type="protein sequence ID" value="TRY60961.1"/>
    <property type="molecule type" value="Genomic_DNA"/>
</dbReference>
<dbReference type="SUPFAM" id="SSF52540">
    <property type="entry name" value="P-loop containing nucleoside triphosphate hydrolases"/>
    <property type="match status" value="1"/>
</dbReference>
<dbReference type="Pfam" id="PF25426">
    <property type="entry name" value="AAA_lid_BCS1"/>
    <property type="match status" value="1"/>
</dbReference>
<feature type="domain" description="AAA+ ATPase" evidence="15">
    <location>
        <begin position="225"/>
        <end position="364"/>
    </location>
</feature>
<evidence type="ECO:0000256" key="4">
    <source>
        <dbReference type="ARBA" id="ARBA00022692"/>
    </source>
</evidence>
<dbReference type="OMA" id="NICCINI"/>
<dbReference type="GO" id="GO:0005524">
    <property type="term" value="F:ATP binding"/>
    <property type="evidence" value="ECO:0007669"/>
    <property type="project" value="UniProtKB-KW"/>
</dbReference>
<evidence type="ECO:0000256" key="13">
    <source>
        <dbReference type="ARBA" id="ARBA00048778"/>
    </source>
</evidence>
<dbReference type="AlphaFoldDB" id="A0A553N698"/>
<dbReference type="Proteomes" id="UP000318571">
    <property type="component" value="Chromosome 8"/>
</dbReference>
<dbReference type="Gene3D" id="3.40.50.300">
    <property type="entry name" value="P-loop containing nucleotide triphosphate hydrolases"/>
    <property type="match status" value="1"/>
</dbReference>
<evidence type="ECO:0000259" key="16">
    <source>
        <dbReference type="SMART" id="SM01024"/>
    </source>
</evidence>
<keyword evidence="11" id="KW-0472">Membrane</keyword>
<dbReference type="GO" id="GO:0005743">
    <property type="term" value="C:mitochondrial inner membrane"/>
    <property type="evidence" value="ECO:0007669"/>
    <property type="project" value="UniProtKB-SubCell"/>
</dbReference>
<evidence type="ECO:0000313" key="18">
    <source>
        <dbReference type="Proteomes" id="UP000318571"/>
    </source>
</evidence>
<evidence type="ECO:0000259" key="15">
    <source>
        <dbReference type="SMART" id="SM00382"/>
    </source>
</evidence>
<keyword evidence="7" id="KW-0378">Hydrolase</keyword>
<sequence>MGAMDILASLSENPYFGAGFGLFGVGAAASIGRKSFQSMVLLFKRHYVTTLEIPVNDRSYQWILHWITIRGATKTQHLSVRTAFNELDSGRVKSRYKLIPSLGTHVFRHESSGTWIKIDRTRDQHQTDIIGGVPWETVTLTTIGKRRQLFLDILEEARLEAGKEHAGKMITYTCASGDWRQFGEAKTNRPLTSVILDKNVAESIVQDVQEFLKSSDWYQDRGIPYRRGYLLYGPPGCGKTSFIMALAGHLDHSLCILNLSDSTLTDDRLAQRLADIPQDSIVLLEDIDAAFVSRENARNSQESTETAFQGLSRLTFSGLLNALDGATSSEGRILFMTTNYRNRLDEALIRPGRIDVEQLIDWCTEHQIRALFKNFYPEANPTQQAQFVEGLLNPSETNRSTSPAKIQSFLMLHKSGPKEALENLHEWNKSMRATDSPQGK</sequence>
<evidence type="ECO:0000256" key="5">
    <source>
        <dbReference type="ARBA" id="ARBA00022741"/>
    </source>
</evidence>
<dbReference type="InterPro" id="IPR014851">
    <property type="entry name" value="BCS1_N"/>
</dbReference>
<evidence type="ECO:0000256" key="9">
    <source>
        <dbReference type="ARBA" id="ARBA00022989"/>
    </source>
</evidence>
<dbReference type="PANTHER" id="PTHR23070">
    <property type="entry name" value="BCS1 AAA-TYPE ATPASE"/>
    <property type="match status" value="1"/>
</dbReference>
<dbReference type="InterPro" id="IPR003959">
    <property type="entry name" value="ATPase_AAA_core"/>
</dbReference>
<feature type="domain" description="BCS1 N-terminal" evidence="16">
    <location>
        <begin position="23"/>
        <end position="194"/>
    </location>
</feature>
<evidence type="ECO:0000313" key="17">
    <source>
        <dbReference type="EMBL" id="TRY60961.1"/>
    </source>
</evidence>
<keyword evidence="8 14" id="KW-0067">ATP-binding</keyword>
<evidence type="ECO:0000256" key="2">
    <source>
        <dbReference type="ARBA" id="ARBA00007448"/>
    </source>
</evidence>
<dbReference type="InterPro" id="IPR003960">
    <property type="entry name" value="ATPase_AAA_CS"/>
</dbReference>
<comment type="subcellular location">
    <subcellularLocation>
        <location evidence="1">Mitochondrion inner membrane</location>
        <topology evidence="1">Single-pass membrane protein</topology>
    </subcellularLocation>
</comment>
<dbReference type="GO" id="GO:0016887">
    <property type="term" value="F:ATP hydrolysis activity"/>
    <property type="evidence" value="ECO:0007669"/>
    <property type="project" value="InterPro"/>
</dbReference>
<dbReference type="InterPro" id="IPR050747">
    <property type="entry name" value="Mitochondrial_chaperone_BCS1"/>
</dbReference>
<keyword evidence="5 14" id="KW-0547">Nucleotide-binding</keyword>
<proteinExistence type="inferred from homology"/>
<evidence type="ECO:0000256" key="10">
    <source>
        <dbReference type="ARBA" id="ARBA00023128"/>
    </source>
</evidence>
<dbReference type="SMART" id="SM00382">
    <property type="entry name" value="AAA"/>
    <property type="match status" value="1"/>
</dbReference>
<evidence type="ECO:0000256" key="3">
    <source>
        <dbReference type="ARBA" id="ARBA00016942"/>
    </source>
</evidence>
<gene>
    <name evidence="17" type="ORF">TCAL_05735</name>
</gene>
<organism evidence="17 18">
    <name type="scientific">Tigriopus californicus</name>
    <name type="common">Marine copepod</name>
    <dbReference type="NCBI Taxonomy" id="6832"/>
    <lineage>
        <taxon>Eukaryota</taxon>
        <taxon>Metazoa</taxon>
        <taxon>Ecdysozoa</taxon>
        <taxon>Arthropoda</taxon>
        <taxon>Crustacea</taxon>
        <taxon>Multicrustacea</taxon>
        <taxon>Hexanauplia</taxon>
        <taxon>Copepoda</taxon>
        <taxon>Harpacticoida</taxon>
        <taxon>Harpacticidae</taxon>
        <taxon>Tigriopus</taxon>
    </lineage>
</organism>
<dbReference type="Pfam" id="PF08740">
    <property type="entry name" value="BCS1_N"/>
    <property type="match status" value="1"/>
</dbReference>
<evidence type="ECO:0000256" key="8">
    <source>
        <dbReference type="ARBA" id="ARBA00022840"/>
    </source>
</evidence>
<reference evidence="17 18" key="1">
    <citation type="journal article" date="2018" name="Nat. Ecol. Evol.">
        <title>Genomic signatures of mitonuclear coevolution across populations of Tigriopus californicus.</title>
        <authorList>
            <person name="Barreto F.S."/>
            <person name="Watson E.T."/>
            <person name="Lima T.G."/>
            <person name="Willett C.S."/>
            <person name="Edmands S."/>
            <person name="Li W."/>
            <person name="Burton R.S."/>
        </authorList>
    </citation>
    <scope>NUCLEOTIDE SEQUENCE [LARGE SCALE GENOMIC DNA]</scope>
    <source>
        <strain evidence="17 18">San Diego</strain>
    </source>
</reference>
<evidence type="ECO:0000256" key="6">
    <source>
        <dbReference type="ARBA" id="ARBA00022792"/>
    </source>
</evidence>
<keyword evidence="4" id="KW-0812">Transmembrane</keyword>
<name>A0A553N698_TIGCA</name>
<dbReference type="PROSITE" id="PS00674">
    <property type="entry name" value="AAA"/>
    <property type="match status" value="1"/>
</dbReference>
<keyword evidence="9" id="KW-1133">Transmembrane helix</keyword>
<dbReference type="STRING" id="6832.A0A553N698"/>
<dbReference type="OrthoDB" id="10251412at2759"/>
<dbReference type="InterPro" id="IPR003593">
    <property type="entry name" value="AAA+_ATPase"/>
</dbReference>
<protein>
    <recommendedName>
        <fullName evidence="3">Mitochondrial chaperone BCS1</fullName>
    </recommendedName>
    <alternativeName>
        <fullName evidence="12">BCS1-like protein</fullName>
    </alternativeName>
</protein>
<keyword evidence="6" id="KW-0999">Mitochondrion inner membrane</keyword>
<comment type="similarity">
    <text evidence="2">Belongs to the AAA ATPase family. BCS1 subfamily.</text>
</comment>
<evidence type="ECO:0000256" key="7">
    <source>
        <dbReference type="ARBA" id="ARBA00022801"/>
    </source>
</evidence>
<keyword evidence="18" id="KW-1185">Reference proteome</keyword>
<evidence type="ECO:0000256" key="11">
    <source>
        <dbReference type="ARBA" id="ARBA00023136"/>
    </source>
</evidence>